<proteinExistence type="predicted"/>
<organism evidence="2 3">
    <name type="scientific">Amycolatopsis echigonensis</name>
    <dbReference type="NCBI Taxonomy" id="2576905"/>
    <lineage>
        <taxon>Bacteria</taxon>
        <taxon>Bacillati</taxon>
        <taxon>Actinomycetota</taxon>
        <taxon>Actinomycetes</taxon>
        <taxon>Pseudonocardiales</taxon>
        <taxon>Pseudonocardiaceae</taxon>
        <taxon>Amycolatopsis</taxon>
    </lineage>
</organism>
<evidence type="ECO:0000313" key="2">
    <source>
        <dbReference type="EMBL" id="MBB2504312.1"/>
    </source>
</evidence>
<feature type="compositionally biased region" description="Pro residues" evidence="1">
    <location>
        <begin position="34"/>
        <end position="68"/>
    </location>
</feature>
<evidence type="ECO:0000313" key="3">
    <source>
        <dbReference type="Proteomes" id="UP000550260"/>
    </source>
</evidence>
<protein>
    <submittedName>
        <fullName evidence="2">Uncharacterized protein</fullName>
    </submittedName>
</protein>
<evidence type="ECO:0000256" key="1">
    <source>
        <dbReference type="SAM" id="MobiDB-lite"/>
    </source>
</evidence>
<reference evidence="2 3" key="1">
    <citation type="submission" date="2020-08" db="EMBL/GenBank/DDBJ databases">
        <title>Amycolatopsis echigonensis JCM 21831.</title>
        <authorList>
            <person name="Tedsree N."/>
            <person name="Kuncharoen N."/>
            <person name="Likhitwitayawuid K."/>
            <person name="Tanasupawat S."/>
        </authorList>
    </citation>
    <scope>NUCLEOTIDE SEQUENCE [LARGE SCALE GENOMIC DNA]</scope>
    <source>
        <strain evidence="2 3">JCM 21831</strain>
    </source>
</reference>
<feature type="region of interest" description="Disordered" evidence="1">
    <location>
        <begin position="23"/>
        <end position="98"/>
    </location>
</feature>
<dbReference type="RefSeq" id="WP_183126268.1">
    <property type="nucleotide sequence ID" value="NZ_JACJHR010000070.1"/>
</dbReference>
<comment type="caution">
    <text evidence="2">The sequence shown here is derived from an EMBL/GenBank/DDBJ whole genome shotgun (WGS) entry which is preliminary data.</text>
</comment>
<dbReference type="AlphaFoldDB" id="A0A8E1W609"/>
<feature type="compositionally biased region" description="Basic and acidic residues" evidence="1">
    <location>
        <begin position="85"/>
        <end position="98"/>
    </location>
</feature>
<dbReference type="Proteomes" id="UP000550260">
    <property type="component" value="Unassembled WGS sequence"/>
</dbReference>
<accession>A0A8E1W609</accession>
<feature type="compositionally biased region" description="Basic and acidic residues" evidence="1">
    <location>
        <begin position="69"/>
        <end position="78"/>
    </location>
</feature>
<feature type="region of interest" description="Disordered" evidence="1">
    <location>
        <begin position="178"/>
        <end position="219"/>
    </location>
</feature>
<sequence>MNTDLPVHPRTGLRAVGIVGGRPVWPIFGAEDNPPAPPAGDPQAQEPPKPGPPPGQPTPAPTQPPAGDPPKEPGEDRPLGPNGEKALRAERKRADDMEARLKALEPLQKLAEALGATGDPGAGKSEIEQITERLANHEKQLAEANTARWRAEVANAVGFTAEQAALLQGNSFEELKAHAEQLKTLFPTAPATPGTPRPDPSQGGQGGTPPDLDAQIAEATKKGDIKAVLRLQNQKLANAKL</sequence>
<name>A0A8E1W609_9PSEU</name>
<dbReference type="EMBL" id="JACJHR010000070">
    <property type="protein sequence ID" value="MBB2504312.1"/>
    <property type="molecule type" value="Genomic_DNA"/>
</dbReference>
<gene>
    <name evidence="2" type="ORF">H5411_34865</name>
</gene>